<keyword evidence="2" id="KW-0813">Transport</keyword>
<feature type="transmembrane region" description="Helical" evidence="9">
    <location>
        <begin position="137"/>
        <end position="160"/>
    </location>
</feature>
<dbReference type="AlphaFoldDB" id="A0A7W8D1W7"/>
<feature type="transmembrane region" description="Helical" evidence="9">
    <location>
        <begin position="207"/>
        <end position="239"/>
    </location>
</feature>
<feature type="transmembrane region" description="Helical" evidence="9">
    <location>
        <begin position="180"/>
        <end position="200"/>
    </location>
</feature>
<evidence type="ECO:0000313" key="11">
    <source>
        <dbReference type="Proteomes" id="UP000521313"/>
    </source>
</evidence>
<keyword evidence="5" id="KW-0598">Phosphotransferase system</keyword>
<feature type="transmembrane region" description="Helical" evidence="9">
    <location>
        <begin position="94"/>
        <end position="116"/>
    </location>
</feature>
<keyword evidence="8 9" id="KW-0472">Membrane</keyword>
<keyword evidence="7 9" id="KW-1133">Transmembrane helix</keyword>
<feature type="transmembrane region" description="Helical" evidence="9">
    <location>
        <begin position="37"/>
        <end position="59"/>
    </location>
</feature>
<dbReference type="EMBL" id="JACHHD010000026">
    <property type="protein sequence ID" value="MBB5185730.1"/>
    <property type="molecule type" value="Genomic_DNA"/>
</dbReference>
<feature type="transmembrane region" description="Helical" evidence="9">
    <location>
        <begin position="71"/>
        <end position="88"/>
    </location>
</feature>
<dbReference type="GO" id="GO:0016740">
    <property type="term" value="F:transferase activity"/>
    <property type="evidence" value="ECO:0007669"/>
    <property type="project" value="UniProtKB-KW"/>
</dbReference>
<comment type="subcellular location">
    <subcellularLocation>
        <location evidence="1">Cell membrane</location>
        <topology evidence="1">Multi-pass membrane protein</topology>
    </subcellularLocation>
</comment>
<evidence type="ECO:0000256" key="5">
    <source>
        <dbReference type="ARBA" id="ARBA00022683"/>
    </source>
</evidence>
<reference evidence="10 11" key="1">
    <citation type="submission" date="2020-08" db="EMBL/GenBank/DDBJ databases">
        <title>Genomic Encyclopedia of Type Strains, Phase IV (KMG-IV): sequencing the most valuable type-strain genomes for metagenomic binning, comparative biology and taxonomic classification.</title>
        <authorList>
            <person name="Goeker M."/>
        </authorList>
    </citation>
    <scope>NUCLEOTIDE SEQUENCE [LARGE SCALE GENOMIC DNA]</scope>
    <source>
        <strain evidence="10 11">DSM 26963</strain>
    </source>
</reference>
<evidence type="ECO:0000256" key="6">
    <source>
        <dbReference type="ARBA" id="ARBA00022692"/>
    </source>
</evidence>
<dbReference type="GO" id="GO:0009401">
    <property type="term" value="P:phosphoenolpyruvate-dependent sugar phosphotransferase system"/>
    <property type="evidence" value="ECO:0007669"/>
    <property type="project" value="UniProtKB-KW"/>
</dbReference>
<accession>A0A7W8D1W7</accession>
<evidence type="ECO:0000313" key="10">
    <source>
        <dbReference type="EMBL" id="MBB5185730.1"/>
    </source>
</evidence>
<dbReference type="InterPro" id="IPR050303">
    <property type="entry name" value="GatZ_KbaZ_carbometab"/>
</dbReference>
<keyword evidence="10" id="KW-0808">Transferase</keyword>
<dbReference type="PROSITE" id="PS51106">
    <property type="entry name" value="PTS_EIIC_TYPE_4"/>
    <property type="match status" value="1"/>
</dbReference>
<evidence type="ECO:0000256" key="1">
    <source>
        <dbReference type="ARBA" id="ARBA00004651"/>
    </source>
</evidence>
<keyword evidence="3" id="KW-1003">Cell membrane</keyword>
<keyword evidence="4" id="KW-0762">Sugar transport</keyword>
<organism evidence="10 11">
    <name type="scientific">Faecalicoccus acidiformans</name>
    <dbReference type="NCBI Taxonomy" id="915173"/>
    <lineage>
        <taxon>Bacteria</taxon>
        <taxon>Bacillati</taxon>
        <taxon>Bacillota</taxon>
        <taxon>Erysipelotrichia</taxon>
        <taxon>Erysipelotrichales</taxon>
        <taxon>Erysipelotrichaceae</taxon>
        <taxon>Faecalicoccus</taxon>
    </lineage>
</organism>
<evidence type="ECO:0000256" key="3">
    <source>
        <dbReference type="ARBA" id="ARBA00022475"/>
    </source>
</evidence>
<evidence type="ECO:0000256" key="7">
    <source>
        <dbReference type="ARBA" id="ARBA00022989"/>
    </source>
</evidence>
<evidence type="ECO:0000256" key="4">
    <source>
        <dbReference type="ARBA" id="ARBA00022597"/>
    </source>
</evidence>
<name>A0A7W8D1W7_9FIRM</name>
<dbReference type="PANTHER" id="PTHR32502">
    <property type="entry name" value="N-ACETYLGALACTOSAMINE PERMEASE II COMPONENT-RELATED"/>
    <property type="match status" value="1"/>
</dbReference>
<keyword evidence="6 9" id="KW-0812">Transmembrane</keyword>
<evidence type="ECO:0000256" key="9">
    <source>
        <dbReference type="SAM" id="Phobius"/>
    </source>
</evidence>
<sequence length="251" mass="26465">MSIGMSLILAVIAGMLYLTRRLCGDMMLERPIVVCPLIGLILGDYQTGLALGATFELIFMGAQTIGGSVPTNMVVASVLGTAFTITTGQGTEQALLVAIPAGVVSSTFEIFAKTVVSVVLARADKYADNGNSKGISFMFFVGNFIHFLAYSVPVFVAIYFGMDAVAGLTESIPENIMNGITAVGNVLPAIGFAMLLNSLGDKKLFPFFFAGFLIVAYLPAVNVIGVAAIGVIIGLLYVFNDKDEEKSDSVF</sequence>
<dbReference type="PANTHER" id="PTHR32502:SF8">
    <property type="entry name" value="N-ACETYLGALACTOSAMINE PERMEASE IIC COMPONENT 1"/>
    <property type="match status" value="1"/>
</dbReference>
<evidence type="ECO:0000256" key="2">
    <source>
        <dbReference type="ARBA" id="ARBA00022448"/>
    </source>
</evidence>
<dbReference type="InterPro" id="IPR004700">
    <property type="entry name" value="PTS_IIC_man"/>
</dbReference>
<dbReference type="RefSeq" id="WP_183376959.1">
    <property type="nucleotide sequence ID" value="NZ_JACHHD010000026.1"/>
</dbReference>
<dbReference type="Proteomes" id="UP000521313">
    <property type="component" value="Unassembled WGS sequence"/>
</dbReference>
<proteinExistence type="predicted"/>
<dbReference type="Pfam" id="PF03609">
    <property type="entry name" value="EII-Sor"/>
    <property type="match status" value="1"/>
</dbReference>
<dbReference type="GO" id="GO:0005886">
    <property type="term" value="C:plasma membrane"/>
    <property type="evidence" value="ECO:0007669"/>
    <property type="project" value="UniProtKB-SubCell"/>
</dbReference>
<gene>
    <name evidence="10" type="ORF">HNQ43_001810</name>
</gene>
<protein>
    <submittedName>
        <fullName evidence="10">Mannose/fructose/N-acetylgalactosamine-specific phosphotransferase system component IIC</fullName>
    </submittedName>
</protein>
<evidence type="ECO:0000256" key="8">
    <source>
        <dbReference type="ARBA" id="ARBA00023136"/>
    </source>
</evidence>
<comment type="caution">
    <text evidence="10">The sequence shown here is derived from an EMBL/GenBank/DDBJ whole genome shotgun (WGS) entry which is preliminary data.</text>
</comment>